<keyword evidence="2" id="KW-1185">Reference proteome</keyword>
<dbReference type="InterPro" id="IPR019646">
    <property type="entry name" value="Aminoglyc_AdlTrfase"/>
</dbReference>
<evidence type="ECO:0000313" key="2">
    <source>
        <dbReference type="Proteomes" id="UP000639396"/>
    </source>
</evidence>
<evidence type="ECO:0000313" key="1">
    <source>
        <dbReference type="EMBL" id="MBD2864038.1"/>
    </source>
</evidence>
<dbReference type="AlphaFoldDB" id="A0A927CCA3"/>
<dbReference type="Proteomes" id="UP000639396">
    <property type="component" value="Unassembled WGS sequence"/>
</dbReference>
<gene>
    <name evidence="1" type="ORF">IDH45_18795</name>
</gene>
<name>A0A927CCA3_9BACL</name>
<accession>A0A927CCA3</accession>
<dbReference type="RefSeq" id="WP_190929665.1">
    <property type="nucleotide sequence ID" value="NZ_JACXJA010000026.1"/>
</dbReference>
<organism evidence="1 2">
    <name type="scientific">Paenibacillus oceani</name>
    <dbReference type="NCBI Taxonomy" id="2772510"/>
    <lineage>
        <taxon>Bacteria</taxon>
        <taxon>Bacillati</taxon>
        <taxon>Bacillota</taxon>
        <taxon>Bacilli</taxon>
        <taxon>Bacillales</taxon>
        <taxon>Paenibacillaceae</taxon>
        <taxon>Paenibacillus</taxon>
    </lineage>
</organism>
<reference evidence="1" key="1">
    <citation type="submission" date="2020-09" db="EMBL/GenBank/DDBJ databases">
        <title>A novel bacterium of genus Paenibacillus, isolated from South China Sea.</title>
        <authorList>
            <person name="Huang H."/>
            <person name="Mo K."/>
            <person name="Hu Y."/>
        </authorList>
    </citation>
    <scope>NUCLEOTIDE SEQUENCE</scope>
    <source>
        <strain evidence="1">IB182363</strain>
    </source>
</reference>
<proteinExistence type="predicted"/>
<dbReference type="Pfam" id="PF10706">
    <property type="entry name" value="Aminoglyc_resit"/>
    <property type="match status" value="1"/>
</dbReference>
<dbReference type="Gene3D" id="3.30.460.40">
    <property type="match status" value="1"/>
</dbReference>
<comment type="caution">
    <text evidence="1">The sequence shown here is derived from an EMBL/GenBank/DDBJ whole genome shotgun (WGS) entry which is preliminary data.</text>
</comment>
<protein>
    <recommendedName>
        <fullName evidence="3">Amino acid transporter</fullName>
    </recommendedName>
</protein>
<evidence type="ECO:0008006" key="3">
    <source>
        <dbReference type="Google" id="ProtNLM"/>
    </source>
</evidence>
<sequence length="220" mass="25683">MVESLIAQARAFLADPGFDWYICGGGAIDVFLGKPTRIHKDLDIAVFWEDRNAIIAFMLAAGWRVLEACGRGVVRELFEVQPLAEKRNLFCITSKEDRCTLEPIGDGTYRFGLEKKEQRDFTYIEFLFNQRDDHDLYLPGNANLKRKLNQALLESGEVPYLAPEVVLYYKARYFEYSPEPCDHYQDFTISLPVLDEEQKQWLRNSLEREYVDGHEWLERL</sequence>
<dbReference type="EMBL" id="JACXJA010000026">
    <property type="protein sequence ID" value="MBD2864038.1"/>
    <property type="molecule type" value="Genomic_DNA"/>
</dbReference>